<reference evidence="1 2" key="1">
    <citation type="submission" date="2017-04" db="EMBL/GenBank/DDBJ databases">
        <title>Kefir bacterial isolates.</title>
        <authorList>
            <person name="Kim Y."/>
            <person name="Blasche S."/>
            <person name="Patil K.R."/>
        </authorList>
    </citation>
    <scope>NUCLEOTIDE SEQUENCE [LARGE SCALE GENOMIC DNA]</scope>
    <source>
        <strain evidence="1 2">OG2</strain>
    </source>
</reference>
<dbReference type="CDD" id="cd00093">
    <property type="entry name" value="HTH_XRE"/>
    <property type="match status" value="1"/>
</dbReference>
<accession>A0AAQ0R5P9</accession>
<dbReference type="Proteomes" id="UP000215635">
    <property type="component" value="Unassembled WGS sequence"/>
</dbReference>
<evidence type="ECO:0000313" key="2">
    <source>
        <dbReference type="Proteomes" id="UP000215635"/>
    </source>
</evidence>
<dbReference type="SUPFAM" id="SSF47413">
    <property type="entry name" value="lambda repressor-like DNA-binding domains"/>
    <property type="match status" value="1"/>
</dbReference>
<gene>
    <name evidence="1" type="ORF">B8W88_02550</name>
</gene>
<dbReference type="Gene3D" id="1.10.260.40">
    <property type="entry name" value="lambda repressor-like DNA-binding domains"/>
    <property type="match status" value="1"/>
</dbReference>
<dbReference type="InterPro" id="IPR001387">
    <property type="entry name" value="Cro/C1-type_HTH"/>
</dbReference>
<protein>
    <submittedName>
        <fullName evidence="1">Uncharacterized protein</fullName>
    </submittedName>
</protein>
<dbReference type="GO" id="GO:0003677">
    <property type="term" value="F:DNA binding"/>
    <property type="evidence" value="ECO:0007669"/>
    <property type="project" value="InterPro"/>
</dbReference>
<dbReference type="RefSeq" id="WP_095348261.1">
    <property type="nucleotide sequence ID" value="NZ_CP184687.1"/>
</dbReference>
<comment type="caution">
    <text evidence="1">The sequence shown here is derived from an EMBL/GenBank/DDBJ whole genome shotgun (WGS) entry which is preliminary data.</text>
</comment>
<evidence type="ECO:0000313" key="1">
    <source>
        <dbReference type="EMBL" id="PAK90046.1"/>
    </source>
</evidence>
<dbReference type="InterPro" id="IPR010982">
    <property type="entry name" value="Lambda_DNA-bd_dom_sf"/>
</dbReference>
<sequence>MVSNHVIQNSIYYEQFKLGLDETLISKNTFYLLNSLSASFAHSVKYLNEHSGLSYEKIAEKCDISDKQIKAWEKDFSNKIQVKPINILRFCIALSLPPEICDFLFELKGTKLPRNEEGFIYNTIKNRYYSASIFEINDILESAHLKIWE</sequence>
<dbReference type="EMBL" id="NCWV01000002">
    <property type="protein sequence ID" value="PAK90046.1"/>
    <property type="molecule type" value="Genomic_DNA"/>
</dbReference>
<proteinExistence type="predicted"/>
<dbReference type="AlphaFoldDB" id="A0AAQ0R5P9"/>
<name>A0AAQ0R5P9_9LACT</name>
<organism evidence="1 2">
    <name type="scientific">Lactococcus lactis</name>
    <dbReference type="NCBI Taxonomy" id="1358"/>
    <lineage>
        <taxon>Bacteria</taxon>
        <taxon>Bacillati</taxon>
        <taxon>Bacillota</taxon>
        <taxon>Bacilli</taxon>
        <taxon>Lactobacillales</taxon>
        <taxon>Streptococcaceae</taxon>
        <taxon>Lactococcus</taxon>
    </lineage>
</organism>